<dbReference type="GO" id="GO:0007076">
    <property type="term" value="P:mitotic chromosome condensation"/>
    <property type="evidence" value="ECO:0007669"/>
    <property type="project" value="TreeGrafter"/>
</dbReference>
<name>A0A1B6GFT0_9HEMI</name>
<keyword evidence="1" id="KW-0175">Coiled coil</keyword>
<accession>A0A1B6GFT0</accession>
<feature type="coiled-coil region" evidence="1">
    <location>
        <begin position="194"/>
        <end position="260"/>
    </location>
</feature>
<feature type="coiled-coil region" evidence="1">
    <location>
        <begin position="1303"/>
        <end position="1337"/>
    </location>
</feature>
<dbReference type="EMBL" id="GECZ01008513">
    <property type="protein sequence ID" value="JAS61256.1"/>
    <property type="molecule type" value="Transcribed_RNA"/>
</dbReference>
<dbReference type="GO" id="GO:0000796">
    <property type="term" value="C:condensin complex"/>
    <property type="evidence" value="ECO:0007669"/>
    <property type="project" value="TreeGrafter"/>
</dbReference>
<feature type="coiled-coil region" evidence="1">
    <location>
        <begin position="790"/>
        <end position="997"/>
    </location>
</feature>
<feature type="coiled-coil region" evidence="1">
    <location>
        <begin position="106"/>
        <end position="143"/>
    </location>
</feature>
<feature type="coiled-coil region" evidence="1">
    <location>
        <begin position="1190"/>
        <end position="1273"/>
    </location>
</feature>
<feature type="coiled-coil region" evidence="1">
    <location>
        <begin position="1037"/>
        <end position="1064"/>
    </location>
</feature>
<dbReference type="PANTHER" id="PTHR43941:SF1">
    <property type="entry name" value="STRUCTURAL MAINTENANCE OF CHROMOSOMES PROTEIN 2"/>
    <property type="match status" value="1"/>
</dbReference>
<dbReference type="GO" id="GO:0000785">
    <property type="term" value="C:chromatin"/>
    <property type="evidence" value="ECO:0007669"/>
    <property type="project" value="TreeGrafter"/>
</dbReference>
<sequence>MDDQKEESSSRSSASIFESLQQFKTLYYEQIQKSDDSYDGLKMRVRVLQKWVQDLMDQNDLLVKTVEELETDALQRLTLLEANISDNQKPQISSRNVRELLSPKGLDQVECLRQELEDVKKQLSEKEKLVAKYQNRIKELRGCIEKDRPTDEKEYVQRHVVSEHRESNFDQEHSSVKKELEITQNQLCHMEKEVSQLKKKLKEADCNVKRLRSDLVASEKNAREMRSALTAEVAEKHDQILALRREVAALEDLLRQADMQTHFKDDIIKELRKEVKVARSKETLVEVLGIKERSLSHLEHLTEQLEQKEHTIGCLKNQLQQYRETPNALYRIRQQVDWFTENISQQCASGNVPEEFKKCITTMLEELKESIECCNMVPSSTGPCKESIELVKAAQKKFDRSQKDLCQSWASIWDSVHEIDSLDLSQQVEHWKKCLVRRQCLQQKICEIIQSITQIISSATTQTGTILNSVNSLHSTLCSLVEEMNNHHDQQRDISSWLKKLNHLVSKSLVKTEEICQIAVNSKSEERKIKCELMSKVQSLDVLEHQLIEATDCEHKAYEQFCKMEKTQRVKVDTLLATVLHYQEMWTHQIALSDDMKTRILHLIDCLKQVNKPRASKVEIPVERSLNVKSIVTRISSEIRTSISDIEHKQNQISHLETDLSKVRVVLETVQQEIDDMIKENNSKDLSKKVACLLKKLKKQITNTLTKAGSLVSVYQAAKKEYVCAAQQVVQLQHEFDSLEEEVHSSYYYICQEYSKPSSPTCERRTSDSQVELDRYKKQCPGLNERPKQETKLQLQYEEMQKALTEKEEALRMVKDNLQELKCNIKDRDRMAANHEETINVLQNSLKMSQNEAEELHRKITCLEMKNTDVEKECKKQIQSYQNKISDLQRCLKQSEDATKKHQKAEAALQIVISNLKENIHKEQKTFSELTKANKKLQEQLTSSSNAYKKEIEDNNQRINASNEENVNKIKELEEQVKCWSAKVPELERKLHDLQEKFSESAQHEKQLQHKLLTLEKQCSEEVCSKQREVSHLSSLVKSMTEKLKEVTAELEIEKKKCFESEQKLQAACLAYDELKIKAKDKETTAEKLHVALTQLSNKFVSRRLDTKGCVRHYQEECAKFEALYNTTACKLRSKEVEMSSMIQEIDRMRTEIDRLTLPPILQKEDDTCPFLLERVQQLSKEIQVAHSCQNSYETKIKELTEKCHQKEEEISYLKSQIKQVIMQRDTLLSDLERAQEEIAKLKVTKCSLQDTIKKIEQNKGQLTEQVKSMQKLICEGQGPDSVKLQPNIELQREISSALSCQLRNVKQKLHATRHNYKQLQIAYDELEKRYNLTQKGEHFLDQMRKDKVHCAPCTSKSSKSATYLKNTEDIGDRDHYLEFSSRTKSWHKLAPSREFEQKEKIWKEKLQRVVRRENFDMNNSSSSN</sequence>
<organism evidence="2">
    <name type="scientific">Cuerna arida</name>
    <dbReference type="NCBI Taxonomy" id="1464854"/>
    <lineage>
        <taxon>Eukaryota</taxon>
        <taxon>Metazoa</taxon>
        <taxon>Ecdysozoa</taxon>
        <taxon>Arthropoda</taxon>
        <taxon>Hexapoda</taxon>
        <taxon>Insecta</taxon>
        <taxon>Pterygota</taxon>
        <taxon>Neoptera</taxon>
        <taxon>Paraneoptera</taxon>
        <taxon>Hemiptera</taxon>
        <taxon>Auchenorrhyncha</taxon>
        <taxon>Membracoidea</taxon>
        <taxon>Cicadellidae</taxon>
        <taxon>Cicadellinae</taxon>
        <taxon>Proconiini</taxon>
        <taxon>Cuerna</taxon>
    </lineage>
</organism>
<evidence type="ECO:0000256" key="1">
    <source>
        <dbReference type="SAM" id="Coils"/>
    </source>
</evidence>
<gene>
    <name evidence="2" type="ORF">g.40246</name>
</gene>
<evidence type="ECO:0000313" key="2">
    <source>
        <dbReference type="EMBL" id="JAS61256.1"/>
    </source>
</evidence>
<protein>
    <submittedName>
        <fullName evidence="2">Uncharacterized protein</fullName>
    </submittedName>
</protein>
<proteinExistence type="predicted"/>
<reference evidence="2" key="1">
    <citation type="submission" date="2015-11" db="EMBL/GenBank/DDBJ databases">
        <title>De novo transcriptome assembly of four potential Pierce s Disease insect vectors from Arizona vineyards.</title>
        <authorList>
            <person name="Tassone E.E."/>
        </authorList>
    </citation>
    <scope>NUCLEOTIDE SEQUENCE</scope>
</reference>
<dbReference type="PANTHER" id="PTHR43941">
    <property type="entry name" value="STRUCTURAL MAINTENANCE OF CHROMOSOMES PROTEIN 2"/>
    <property type="match status" value="1"/>
</dbReference>
<feature type="coiled-coil region" evidence="1">
    <location>
        <begin position="298"/>
        <end position="325"/>
    </location>
</feature>
<dbReference type="GO" id="GO:0000793">
    <property type="term" value="C:condensed chromosome"/>
    <property type="evidence" value="ECO:0007669"/>
    <property type="project" value="TreeGrafter"/>
</dbReference>
<dbReference type="GO" id="GO:0003682">
    <property type="term" value="F:chromatin binding"/>
    <property type="evidence" value="ECO:0007669"/>
    <property type="project" value="TreeGrafter"/>
</dbReference>
<feature type="coiled-coil region" evidence="1">
    <location>
        <begin position="715"/>
        <end position="742"/>
    </location>
</feature>